<dbReference type="InterPro" id="IPR001608">
    <property type="entry name" value="Ala_racemase_N"/>
</dbReference>
<dbReference type="GO" id="GO:0005829">
    <property type="term" value="C:cytosol"/>
    <property type="evidence" value="ECO:0007669"/>
    <property type="project" value="TreeGrafter"/>
</dbReference>
<keyword evidence="3" id="KW-0413">Isomerase</keyword>
<evidence type="ECO:0000313" key="5">
    <source>
        <dbReference type="EMBL" id="SER40471.1"/>
    </source>
</evidence>
<dbReference type="PANTHER" id="PTHR30511">
    <property type="entry name" value="ALANINE RACEMASE"/>
    <property type="match status" value="1"/>
</dbReference>
<accession>A0A1H9NX71</accession>
<dbReference type="GO" id="GO:0030170">
    <property type="term" value="F:pyridoxal phosphate binding"/>
    <property type="evidence" value="ECO:0007669"/>
    <property type="project" value="TreeGrafter"/>
</dbReference>
<dbReference type="RefSeq" id="WP_218138941.1">
    <property type="nucleotide sequence ID" value="NZ_FOGF01000047.1"/>
</dbReference>
<dbReference type="Pfam" id="PF01168">
    <property type="entry name" value="Ala_racemase_N"/>
    <property type="match status" value="1"/>
</dbReference>
<dbReference type="PANTHER" id="PTHR30511:SF3">
    <property type="entry name" value="LYSINE RACEMASE"/>
    <property type="match status" value="1"/>
</dbReference>
<dbReference type="EMBL" id="FOGF01000047">
    <property type="protein sequence ID" value="SER40471.1"/>
    <property type="molecule type" value="Genomic_DNA"/>
</dbReference>
<dbReference type="STRING" id="137733.SAMN05421767_14714"/>
<comment type="cofactor">
    <cofactor evidence="1">
        <name>pyridoxal 5'-phosphate</name>
        <dbReference type="ChEBI" id="CHEBI:597326"/>
    </cofactor>
</comment>
<dbReference type="Proteomes" id="UP000198556">
    <property type="component" value="Unassembled WGS sequence"/>
</dbReference>
<feature type="domain" description="Alanine racemase N-terminal" evidence="4">
    <location>
        <begin position="11"/>
        <end position="230"/>
    </location>
</feature>
<name>A0A1H9NX71_9LACT</name>
<keyword evidence="6" id="KW-1185">Reference proteome</keyword>
<evidence type="ECO:0000313" key="6">
    <source>
        <dbReference type="Proteomes" id="UP000198556"/>
    </source>
</evidence>
<dbReference type="InterPro" id="IPR029066">
    <property type="entry name" value="PLP-binding_barrel"/>
</dbReference>
<dbReference type="GO" id="GO:0008784">
    <property type="term" value="F:alanine racemase activity"/>
    <property type="evidence" value="ECO:0007669"/>
    <property type="project" value="TreeGrafter"/>
</dbReference>
<protein>
    <submittedName>
        <fullName evidence="5">Ornithine racemase</fullName>
    </submittedName>
</protein>
<dbReference type="InterPro" id="IPR000821">
    <property type="entry name" value="Ala_racemase"/>
</dbReference>
<keyword evidence="2" id="KW-0663">Pyridoxal phosphate</keyword>
<evidence type="ECO:0000256" key="2">
    <source>
        <dbReference type="ARBA" id="ARBA00022898"/>
    </source>
</evidence>
<organism evidence="5 6">
    <name type="scientific">Granulicatella balaenopterae</name>
    <dbReference type="NCBI Taxonomy" id="137733"/>
    <lineage>
        <taxon>Bacteria</taxon>
        <taxon>Bacillati</taxon>
        <taxon>Bacillota</taxon>
        <taxon>Bacilli</taxon>
        <taxon>Lactobacillales</taxon>
        <taxon>Carnobacteriaceae</taxon>
        <taxon>Granulicatella</taxon>
    </lineage>
</organism>
<sequence>MNKIRFPRIIINKEKLIHNMNTVDFVCRSNNITVSGVIKGVNGNSLVLECFLASNIKHLASSRLNQLRAIKEVSPSTHTLALRVPMLTELEELVEVADCSLNSEIVTLKELQKVSASKNIKHEVLLMVDLGDLREGFFNEEELFKAALFVESDCPNLILKGIGTNLGCYGSIAPDNKNLGRLVSLAQIIESKIKRKLEWVSGGATTSLPLVLKDEMPQGITHLRIGNGIYLRDLERYFDYTFDEMYSDAFELQAQVVEVHEKPSYPIGTISVDAFGNSPEYIDIGMRQRALLGMGRQGIGDMTKLLPLDSDIQVIGGSSDHTILDITDAKEVIKVGDIVTFNIQYENLLYGFSSEYVEKVMI</sequence>
<evidence type="ECO:0000256" key="1">
    <source>
        <dbReference type="ARBA" id="ARBA00001933"/>
    </source>
</evidence>
<evidence type="ECO:0000259" key="4">
    <source>
        <dbReference type="Pfam" id="PF01168"/>
    </source>
</evidence>
<dbReference type="AlphaFoldDB" id="A0A1H9NX71"/>
<reference evidence="5 6" key="1">
    <citation type="submission" date="2016-10" db="EMBL/GenBank/DDBJ databases">
        <authorList>
            <person name="de Groot N.N."/>
        </authorList>
    </citation>
    <scope>NUCLEOTIDE SEQUENCE [LARGE SCALE GENOMIC DNA]</scope>
    <source>
        <strain evidence="5 6">DSM 15827</strain>
    </source>
</reference>
<dbReference type="SUPFAM" id="SSF51419">
    <property type="entry name" value="PLP-binding barrel"/>
    <property type="match status" value="1"/>
</dbReference>
<gene>
    <name evidence="5" type="ORF">SAMN05421767_14714</name>
</gene>
<evidence type="ECO:0000256" key="3">
    <source>
        <dbReference type="ARBA" id="ARBA00023235"/>
    </source>
</evidence>
<proteinExistence type="predicted"/>
<dbReference type="Gene3D" id="3.20.20.10">
    <property type="entry name" value="Alanine racemase"/>
    <property type="match status" value="1"/>
</dbReference>